<dbReference type="AlphaFoldDB" id="A0A9P6XU18"/>
<dbReference type="Gene3D" id="3.30.420.10">
    <property type="entry name" value="Ribonuclease H-like superfamily/Ribonuclease H"/>
    <property type="match status" value="1"/>
</dbReference>
<reference evidence="2" key="1">
    <citation type="journal article" date="2020" name="Microb. Genom.">
        <title>Genetic diversity of clinical and environmental Mucorales isolates obtained from an investigation of mucormycosis cases among solid organ transplant recipients.</title>
        <authorList>
            <person name="Nguyen M.H."/>
            <person name="Kaul D."/>
            <person name="Muto C."/>
            <person name="Cheng S.J."/>
            <person name="Richter R.A."/>
            <person name="Bruno V.M."/>
            <person name="Liu G."/>
            <person name="Beyhan S."/>
            <person name="Sundermann A.J."/>
            <person name="Mounaud S."/>
            <person name="Pasculle A.W."/>
            <person name="Nierman W.C."/>
            <person name="Driscoll E."/>
            <person name="Cumbie R."/>
            <person name="Clancy C.J."/>
            <person name="Dupont C.L."/>
        </authorList>
    </citation>
    <scope>NUCLEOTIDE SEQUENCE</scope>
    <source>
        <strain evidence="2">GL16</strain>
    </source>
</reference>
<comment type="caution">
    <text evidence="2">The sequence shown here is derived from an EMBL/GenBank/DDBJ whole genome shotgun (WGS) entry which is preliminary data.</text>
</comment>
<protein>
    <recommendedName>
        <fullName evidence="1">Integrase catalytic domain-containing protein</fullName>
    </recommendedName>
</protein>
<gene>
    <name evidence="2" type="ORF">G6F51_013064</name>
</gene>
<accession>A0A9P6XU18</accession>
<dbReference type="InterPro" id="IPR012337">
    <property type="entry name" value="RNaseH-like_sf"/>
</dbReference>
<evidence type="ECO:0000313" key="2">
    <source>
        <dbReference type="EMBL" id="KAG1532525.1"/>
    </source>
</evidence>
<dbReference type="InterPro" id="IPR001584">
    <property type="entry name" value="Integrase_cat-core"/>
</dbReference>
<name>A0A9P6XU18_RHIOR</name>
<dbReference type="OrthoDB" id="10267344at2759"/>
<dbReference type="PROSITE" id="PS50994">
    <property type="entry name" value="INTEGRASE"/>
    <property type="match status" value="1"/>
</dbReference>
<organism evidence="2 3">
    <name type="scientific">Rhizopus oryzae</name>
    <name type="common">Mucormycosis agent</name>
    <name type="synonym">Rhizopus arrhizus var. delemar</name>
    <dbReference type="NCBI Taxonomy" id="64495"/>
    <lineage>
        <taxon>Eukaryota</taxon>
        <taxon>Fungi</taxon>
        <taxon>Fungi incertae sedis</taxon>
        <taxon>Mucoromycota</taxon>
        <taxon>Mucoromycotina</taxon>
        <taxon>Mucoromycetes</taxon>
        <taxon>Mucorales</taxon>
        <taxon>Mucorineae</taxon>
        <taxon>Rhizopodaceae</taxon>
        <taxon>Rhizopus</taxon>
    </lineage>
</organism>
<sequence length="75" mass="8522">MVDTFSLLGYPRHFVCSDNGSEFKNEILENLFNAMGIDKRYTTPYHPSANGAAERYVQSAKKMLAKLLEGAVMFW</sequence>
<dbReference type="GO" id="GO:0003676">
    <property type="term" value="F:nucleic acid binding"/>
    <property type="evidence" value="ECO:0007669"/>
    <property type="project" value="InterPro"/>
</dbReference>
<dbReference type="PANTHER" id="PTHR37984:SF12">
    <property type="entry name" value="RIBONUCLEASE H"/>
    <property type="match status" value="1"/>
</dbReference>
<dbReference type="SUPFAM" id="SSF53098">
    <property type="entry name" value="Ribonuclease H-like"/>
    <property type="match status" value="1"/>
</dbReference>
<dbReference type="GO" id="GO:0005634">
    <property type="term" value="C:nucleus"/>
    <property type="evidence" value="ECO:0007669"/>
    <property type="project" value="UniProtKB-ARBA"/>
</dbReference>
<feature type="domain" description="Integrase catalytic" evidence="1">
    <location>
        <begin position="1"/>
        <end position="75"/>
    </location>
</feature>
<dbReference type="Proteomes" id="UP000717996">
    <property type="component" value="Unassembled WGS sequence"/>
</dbReference>
<dbReference type="GO" id="GO:0015074">
    <property type="term" value="P:DNA integration"/>
    <property type="evidence" value="ECO:0007669"/>
    <property type="project" value="InterPro"/>
</dbReference>
<evidence type="ECO:0000313" key="3">
    <source>
        <dbReference type="Proteomes" id="UP000717996"/>
    </source>
</evidence>
<dbReference type="InterPro" id="IPR050951">
    <property type="entry name" value="Retrovirus_Pol_polyprotein"/>
</dbReference>
<dbReference type="PANTHER" id="PTHR37984">
    <property type="entry name" value="PROTEIN CBG26694"/>
    <property type="match status" value="1"/>
</dbReference>
<dbReference type="InterPro" id="IPR036397">
    <property type="entry name" value="RNaseH_sf"/>
</dbReference>
<dbReference type="EMBL" id="JAANIT010004518">
    <property type="protein sequence ID" value="KAG1532525.1"/>
    <property type="molecule type" value="Genomic_DNA"/>
</dbReference>
<evidence type="ECO:0000259" key="1">
    <source>
        <dbReference type="PROSITE" id="PS50994"/>
    </source>
</evidence>
<proteinExistence type="predicted"/>